<feature type="compositionally biased region" description="Basic and acidic residues" evidence="4">
    <location>
        <begin position="84"/>
        <end position="99"/>
    </location>
</feature>
<evidence type="ECO:0000313" key="5">
    <source>
        <dbReference type="EMBL" id="CUS35298.1"/>
    </source>
</evidence>
<keyword evidence="1 3" id="KW-0689">Ribosomal protein</keyword>
<keyword evidence="2 3" id="KW-0687">Ribonucleoprotein</keyword>
<dbReference type="OrthoDB" id="9807878at2"/>
<comment type="similarity">
    <text evidence="3">Belongs to the bacterial ribosomal protein bS16 family.</text>
</comment>
<dbReference type="InterPro" id="IPR020592">
    <property type="entry name" value="Ribosomal_bS16_CS"/>
</dbReference>
<dbReference type="HAMAP" id="MF_00385">
    <property type="entry name" value="Ribosomal_bS16"/>
    <property type="match status" value="1"/>
</dbReference>
<dbReference type="InterPro" id="IPR023803">
    <property type="entry name" value="Ribosomal_bS16_dom_sf"/>
</dbReference>
<name>A0A0S4LJJ2_9BACT</name>
<sequence>MAVHLRLARTGRHKRPMYRVVAADSRKARDGRFIEILGIFDPLKEAGVPELKQERVLTWLHQGAQPTVTVRTLLRRAGVWKQFEAEKSAKEKAPAEKSTQKKASAKA</sequence>
<dbReference type="GO" id="GO:0005737">
    <property type="term" value="C:cytoplasm"/>
    <property type="evidence" value="ECO:0007669"/>
    <property type="project" value="UniProtKB-ARBA"/>
</dbReference>
<dbReference type="Gene3D" id="3.30.1320.10">
    <property type="match status" value="1"/>
</dbReference>
<feature type="region of interest" description="Disordered" evidence="4">
    <location>
        <begin position="84"/>
        <end position="107"/>
    </location>
</feature>
<dbReference type="Proteomes" id="UP000199032">
    <property type="component" value="Unassembled WGS sequence"/>
</dbReference>
<dbReference type="SUPFAM" id="SSF54565">
    <property type="entry name" value="Ribosomal protein S16"/>
    <property type="match status" value="1"/>
</dbReference>
<dbReference type="PROSITE" id="PS00732">
    <property type="entry name" value="RIBOSOMAL_S16"/>
    <property type="match status" value="1"/>
</dbReference>
<dbReference type="AlphaFoldDB" id="A0A0S4LJJ2"/>
<reference evidence="5 6" key="1">
    <citation type="submission" date="2015-10" db="EMBL/GenBank/DDBJ databases">
        <authorList>
            <person name="Gilbert D.G."/>
        </authorList>
    </citation>
    <scope>NUCLEOTIDE SEQUENCE [LARGE SCALE GENOMIC DNA]</scope>
    <source>
        <strain evidence="5">COMA1</strain>
    </source>
</reference>
<dbReference type="RefSeq" id="WP_090747590.1">
    <property type="nucleotide sequence ID" value="NZ_CZQA01000008.1"/>
</dbReference>
<dbReference type="GO" id="GO:0003735">
    <property type="term" value="F:structural constituent of ribosome"/>
    <property type="evidence" value="ECO:0007669"/>
    <property type="project" value="InterPro"/>
</dbReference>
<organism evidence="5 6">
    <name type="scientific">Candidatus Nitrospira nitrosa</name>
    <dbReference type="NCBI Taxonomy" id="1742972"/>
    <lineage>
        <taxon>Bacteria</taxon>
        <taxon>Pseudomonadati</taxon>
        <taxon>Nitrospirota</taxon>
        <taxon>Nitrospiria</taxon>
        <taxon>Nitrospirales</taxon>
        <taxon>Nitrospiraceae</taxon>
        <taxon>Nitrospira</taxon>
    </lineage>
</organism>
<accession>A0A0S4LJJ2</accession>
<dbReference type="InterPro" id="IPR000307">
    <property type="entry name" value="Ribosomal_bS16"/>
</dbReference>
<evidence type="ECO:0000256" key="3">
    <source>
        <dbReference type="HAMAP-Rule" id="MF_00385"/>
    </source>
</evidence>
<dbReference type="EMBL" id="CZQA01000008">
    <property type="protein sequence ID" value="CUS35298.1"/>
    <property type="molecule type" value="Genomic_DNA"/>
</dbReference>
<evidence type="ECO:0000256" key="1">
    <source>
        <dbReference type="ARBA" id="ARBA00022980"/>
    </source>
</evidence>
<dbReference type="STRING" id="1742972.COMA1_20210"/>
<evidence type="ECO:0000256" key="4">
    <source>
        <dbReference type="SAM" id="MobiDB-lite"/>
    </source>
</evidence>
<dbReference type="GO" id="GO:0006412">
    <property type="term" value="P:translation"/>
    <property type="evidence" value="ECO:0007669"/>
    <property type="project" value="UniProtKB-UniRule"/>
</dbReference>
<keyword evidence="6" id="KW-1185">Reference proteome</keyword>
<protein>
    <recommendedName>
        <fullName evidence="3">Small ribosomal subunit protein bS16</fullName>
    </recommendedName>
</protein>
<dbReference type="PANTHER" id="PTHR12919">
    <property type="entry name" value="30S RIBOSOMAL PROTEIN S16"/>
    <property type="match status" value="1"/>
</dbReference>
<proteinExistence type="inferred from homology"/>
<dbReference type="PANTHER" id="PTHR12919:SF20">
    <property type="entry name" value="SMALL RIBOSOMAL SUBUNIT PROTEIN BS16M"/>
    <property type="match status" value="1"/>
</dbReference>
<dbReference type="NCBIfam" id="TIGR00002">
    <property type="entry name" value="S16"/>
    <property type="match status" value="1"/>
</dbReference>
<evidence type="ECO:0000313" key="6">
    <source>
        <dbReference type="Proteomes" id="UP000199032"/>
    </source>
</evidence>
<dbReference type="GO" id="GO:0015935">
    <property type="term" value="C:small ribosomal subunit"/>
    <property type="evidence" value="ECO:0007669"/>
    <property type="project" value="TreeGrafter"/>
</dbReference>
<evidence type="ECO:0000256" key="2">
    <source>
        <dbReference type="ARBA" id="ARBA00023274"/>
    </source>
</evidence>
<dbReference type="Pfam" id="PF00886">
    <property type="entry name" value="Ribosomal_S16"/>
    <property type="match status" value="1"/>
</dbReference>
<gene>
    <name evidence="3 5" type="primary">rpsP</name>
    <name evidence="5" type="ORF">COMA1_20210</name>
</gene>